<name>A0A7Y4MVH6_MYXXA</name>
<evidence type="ECO:0000313" key="1">
    <source>
        <dbReference type="EMBL" id="NOJ83684.1"/>
    </source>
</evidence>
<organism evidence="1 2">
    <name type="scientific">Myxococcus xanthus</name>
    <dbReference type="NCBI Taxonomy" id="34"/>
    <lineage>
        <taxon>Bacteria</taxon>
        <taxon>Pseudomonadati</taxon>
        <taxon>Myxococcota</taxon>
        <taxon>Myxococcia</taxon>
        <taxon>Myxococcales</taxon>
        <taxon>Cystobacterineae</taxon>
        <taxon>Myxococcaceae</taxon>
        <taxon>Myxococcus</taxon>
    </lineage>
</organism>
<dbReference type="EMBL" id="JABFNT010000225">
    <property type="protein sequence ID" value="NOJ83684.1"/>
    <property type="molecule type" value="Genomic_DNA"/>
</dbReference>
<reference evidence="1 2" key="1">
    <citation type="submission" date="2020-05" db="EMBL/GenBank/DDBJ databases">
        <authorList>
            <person name="Whitworth D."/>
        </authorList>
    </citation>
    <scope>NUCLEOTIDE SEQUENCE [LARGE SCALE GENOMIC DNA]</scope>
    <source>
        <strain evidence="1 2">AM005</strain>
    </source>
</reference>
<accession>A0A7Y4MVH6</accession>
<proteinExistence type="predicted"/>
<evidence type="ECO:0000313" key="2">
    <source>
        <dbReference type="Proteomes" id="UP000533080"/>
    </source>
</evidence>
<dbReference type="AlphaFoldDB" id="A0A7Y4MVH6"/>
<sequence length="287" mass="30355">MRGMPFFIPFAVGGLVLTALGLGVRKVLTETGVTTPGDARLVQARERHRGAVAALRGDRLQVRDGVGTYGALQARVHAEVLVPFGALLARLERWGHVREAELLQPEALEALRALLRESPSRATRRSWPLLGAGAEVPAALESVLAWLDRGWLDEDSPPVVLDGTPLYAAISARAILAGRAPEEGARALDAASALLARTTAFLGALRARLTALEQRVAGLHGRASAQLAYLDAASFEAGGEEPRERLSRLAVLAGQLAVLLRTPVLSSEGRLTPMLAARAEDDAPSSG</sequence>
<protein>
    <submittedName>
        <fullName evidence="1">Uncharacterized protein</fullName>
    </submittedName>
</protein>
<dbReference type="Proteomes" id="UP000533080">
    <property type="component" value="Unassembled WGS sequence"/>
</dbReference>
<gene>
    <name evidence="1" type="ORF">HNV28_36165</name>
</gene>
<comment type="caution">
    <text evidence="1">The sequence shown here is derived from an EMBL/GenBank/DDBJ whole genome shotgun (WGS) entry which is preliminary data.</text>
</comment>